<dbReference type="GO" id="GO:0004014">
    <property type="term" value="F:adenosylmethionine decarboxylase activity"/>
    <property type="evidence" value="ECO:0007669"/>
    <property type="project" value="InterPro"/>
</dbReference>
<evidence type="ECO:0000256" key="2">
    <source>
        <dbReference type="ARBA" id="ARBA00008466"/>
    </source>
</evidence>
<proteinExistence type="inferred from homology"/>
<dbReference type="PROSITE" id="PS01336">
    <property type="entry name" value="ADOMETDC"/>
    <property type="match status" value="1"/>
</dbReference>
<name>A0A835V132_VANPL</name>
<evidence type="ECO:0000313" key="6">
    <source>
        <dbReference type="EMBL" id="KAG0483429.1"/>
    </source>
</evidence>
<dbReference type="PANTHER" id="PTHR11570:SF38">
    <property type="entry name" value="S-ADENOSYLMETHIONINE DECARBOXYLASE PROENZYME 4"/>
    <property type="match status" value="1"/>
</dbReference>
<dbReference type="AlphaFoldDB" id="A0A835V132"/>
<comment type="caution">
    <text evidence="6">The sequence shown here is derived from an EMBL/GenBank/DDBJ whole genome shotgun (WGS) entry which is preliminary data.</text>
</comment>
<evidence type="ECO:0000256" key="5">
    <source>
        <dbReference type="SAM" id="MobiDB-lite"/>
    </source>
</evidence>
<feature type="region of interest" description="Disordered" evidence="5">
    <location>
        <begin position="139"/>
        <end position="164"/>
    </location>
</feature>
<comment type="similarity">
    <text evidence="2">Belongs to the eukaryotic AdoMetDC family.</text>
</comment>
<evidence type="ECO:0000256" key="4">
    <source>
        <dbReference type="ARBA" id="ARBA00023115"/>
    </source>
</evidence>
<dbReference type="GO" id="GO:0008295">
    <property type="term" value="P:spermidine biosynthetic process"/>
    <property type="evidence" value="ECO:0007669"/>
    <property type="project" value="UniProtKB-KW"/>
</dbReference>
<dbReference type="Pfam" id="PF01536">
    <property type="entry name" value="SAM_decarbox"/>
    <property type="match status" value="1"/>
</dbReference>
<dbReference type="OrthoDB" id="1068353at2759"/>
<dbReference type="Proteomes" id="UP000639772">
    <property type="component" value="Unassembled WGS sequence"/>
</dbReference>
<evidence type="ECO:0000256" key="3">
    <source>
        <dbReference type="ARBA" id="ARBA00023066"/>
    </source>
</evidence>
<dbReference type="SUPFAM" id="SSF56276">
    <property type="entry name" value="S-adenosylmethionine decarboxylase"/>
    <property type="match status" value="1"/>
</dbReference>
<dbReference type="InterPro" id="IPR018166">
    <property type="entry name" value="S-AdoMet_deCO2ase_CS"/>
</dbReference>
<keyword evidence="3" id="KW-0745">Spermidine biosynthesis</keyword>
<sequence length="177" mass="18716">MAGFEGFEKRLELHFSCSEGPLGLGLRLLSTESLDRILSTVHCSIVSAVSNARFDAYVLSESSLFVYPEKVIIKTCGTTALSAPCLSSSASLPLWLFVLSAANTPAAASSSPPPSPPLTLPFKRKSSSSIEPSLLTCSATAKQASSPHLPRTVRGMSTPPPPPLLYPVKARLQSRCA</sequence>
<dbReference type="EMBL" id="JADCNM010000005">
    <property type="protein sequence ID" value="KAG0483429.1"/>
    <property type="molecule type" value="Genomic_DNA"/>
</dbReference>
<dbReference type="InterPro" id="IPR016067">
    <property type="entry name" value="S-AdoMet_deCO2ase_core"/>
</dbReference>
<dbReference type="Gene3D" id="3.60.90.10">
    <property type="entry name" value="S-adenosylmethionine decarboxylase"/>
    <property type="match status" value="1"/>
</dbReference>
<organism evidence="6 7">
    <name type="scientific">Vanilla planifolia</name>
    <name type="common">Vanilla</name>
    <dbReference type="NCBI Taxonomy" id="51239"/>
    <lineage>
        <taxon>Eukaryota</taxon>
        <taxon>Viridiplantae</taxon>
        <taxon>Streptophyta</taxon>
        <taxon>Embryophyta</taxon>
        <taxon>Tracheophyta</taxon>
        <taxon>Spermatophyta</taxon>
        <taxon>Magnoliopsida</taxon>
        <taxon>Liliopsida</taxon>
        <taxon>Asparagales</taxon>
        <taxon>Orchidaceae</taxon>
        <taxon>Vanilloideae</taxon>
        <taxon>Vanilleae</taxon>
        <taxon>Vanilla</taxon>
    </lineage>
</organism>
<dbReference type="InterPro" id="IPR048283">
    <property type="entry name" value="AdoMetDC-like"/>
</dbReference>
<evidence type="ECO:0000256" key="1">
    <source>
        <dbReference type="ARBA" id="ARBA00004911"/>
    </source>
</evidence>
<protein>
    <recommendedName>
        <fullName evidence="8">Adenosylmethionine decarboxylase</fullName>
    </recommendedName>
</protein>
<reference evidence="6 7" key="1">
    <citation type="journal article" date="2020" name="Nat. Food">
        <title>A phased Vanilla planifolia genome enables genetic improvement of flavour and production.</title>
        <authorList>
            <person name="Hasing T."/>
            <person name="Tang H."/>
            <person name="Brym M."/>
            <person name="Khazi F."/>
            <person name="Huang T."/>
            <person name="Chambers A.H."/>
        </authorList>
    </citation>
    <scope>NUCLEOTIDE SEQUENCE [LARGE SCALE GENOMIC DNA]</scope>
    <source>
        <tissue evidence="6">Leaf</tissue>
    </source>
</reference>
<evidence type="ECO:0008006" key="8">
    <source>
        <dbReference type="Google" id="ProtNLM"/>
    </source>
</evidence>
<dbReference type="GO" id="GO:0006597">
    <property type="term" value="P:spermine biosynthetic process"/>
    <property type="evidence" value="ECO:0007669"/>
    <property type="project" value="TreeGrafter"/>
</dbReference>
<dbReference type="PANTHER" id="PTHR11570">
    <property type="entry name" value="S-ADENOSYLMETHIONINE DECARBOXYLASE"/>
    <property type="match status" value="1"/>
</dbReference>
<keyword evidence="4" id="KW-0620">Polyamine biosynthesis</keyword>
<evidence type="ECO:0000313" key="7">
    <source>
        <dbReference type="Proteomes" id="UP000639772"/>
    </source>
</evidence>
<comment type="pathway">
    <text evidence="1">Amine and polyamine biosynthesis; S-adenosylmethioninamine biosynthesis; S-adenosylmethioninamine from S-adenosyl-L-methionine: step 1/1.</text>
</comment>
<gene>
    <name evidence="6" type="ORF">HPP92_011513</name>
</gene>
<dbReference type="UniPathway" id="UPA00331">
    <property type="reaction ID" value="UER00451"/>
</dbReference>
<accession>A0A835V132</accession>
<dbReference type="GO" id="GO:0005829">
    <property type="term" value="C:cytosol"/>
    <property type="evidence" value="ECO:0007669"/>
    <property type="project" value="TreeGrafter"/>
</dbReference>